<comment type="caution">
    <text evidence="1">The sequence shown here is derived from an EMBL/GenBank/DDBJ whole genome shotgun (WGS) entry which is preliminary data.</text>
</comment>
<name>A0AAJ0CB85_9HYPO</name>
<dbReference type="Proteomes" id="UP001251528">
    <property type="component" value="Unassembled WGS sequence"/>
</dbReference>
<evidence type="ECO:0000313" key="1">
    <source>
        <dbReference type="EMBL" id="KAK2589913.1"/>
    </source>
</evidence>
<proteinExistence type="predicted"/>
<protein>
    <submittedName>
        <fullName evidence="1">Uncharacterized protein</fullName>
    </submittedName>
</protein>
<keyword evidence="2" id="KW-1185">Reference proteome</keyword>
<sequence length="406" mass="44276">MSSNSAAEHRQQTIWVHSEAFGYGPSAIAFTILPKLRYLRASSGAGLSLEYIGHGHTLELNTSPPWDNVHVCNISDTNGKKLLRHLIDVHRPSIIISVVDEPFAAYVSTLKSVKLIVMDPILWYWPSIPDAWRAATKLIALDYVGVRKRVHEDHLQNAVVVPPLVPTRSGSAFIGPKKGTLVNLGGLQNPFVSFADNVAYARLVVSAIKTAIATRSRPEDHPLQCLVTQELSTNLDMECVTSTTPDHVRTLLAQCETAFLTSGLANMCDAADCGGRVIFLPPTNQTQGMQPKLLEEELGCSIARIDWHEANVTMAKVDYVSAGEEDCFSLIQRQQNALINDNQAQQRFLQLIITSFEVPNHSSKMLGKLFPAFGRDDGTLVASAIAGADAGFTLQNPPASLSPSTR</sequence>
<organism evidence="1 2">
    <name type="scientific">Conoideocrella luteorostrata</name>
    <dbReference type="NCBI Taxonomy" id="1105319"/>
    <lineage>
        <taxon>Eukaryota</taxon>
        <taxon>Fungi</taxon>
        <taxon>Dikarya</taxon>
        <taxon>Ascomycota</taxon>
        <taxon>Pezizomycotina</taxon>
        <taxon>Sordariomycetes</taxon>
        <taxon>Hypocreomycetidae</taxon>
        <taxon>Hypocreales</taxon>
        <taxon>Clavicipitaceae</taxon>
        <taxon>Conoideocrella</taxon>
    </lineage>
</organism>
<evidence type="ECO:0000313" key="2">
    <source>
        <dbReference type="Proteomes" id="UP001251528"/>
    </source>
</evidence>
<dbReference type="EMBL" id="JASWJB010000526">
    <property type="protein sequence ID" value="KAK2589913.1"/>
    <property type="molecule type" value="Genomic_DNA"/>
</dbReference>
<dbReference type="AlphaFoldDB" id="A0AAJ0CB85"/>
<gene>
    <name evidence="1" type="ORF">QQS21_012404</name>
</gene>
<accession>A0AAJ0CB85</accession>
<reference evidence="1" key="1">
    <citation type="submission" date="2023-06" db="EMBL/GenBank/DDBJ databases">
        <title>Conoideocrella luteorostrata (Hypocreales: Clavicipitaceae), a potential biocontrol fungus for elongate hemlock scale in United States Christmas tree production areas.</title>
        <authorList>
            <person name="Barrett H."/>
            <person name="Lovett B."/>
            <person name="Macias A.M."/>
            <person name="Stajich J.E."/>
            <person name="Kasson M.T."/>
        </authorList>
    </citation>
    <scope>NUCLEOTIDE SEQUENCE</scope>
    <source>
        <strain evidence="1">ARSEF 14590</strain>
    </source>
</reference>